<dbReference type="GO" id="GO:0016020">
    <property type="term" value="C:membrane"/>
    <property type="evidence" value="ECO:0007669"/>
    <property type="project" value="UniProtKB-SubCell"/>
</dbReference>
<evidence type="ECO:0000256" key="4">
    <source>
        <dbReference type="ARBA" id="ARBA00023136"/>
    </source>
</evidence>
<dbReference type="SUPFAM" id="SSF81321">
    <property type="entry name" value="Family A G protein-coupled receptor-like"/>
    <property type="match status" value="1"/>
</dbReference>
<evidence type="ECO:0000313" key="7">
    <source>
        <dbReference type="EMBL" id="RCN26408.1"/>
    </source>
</evidence>
<comment type="caution">
    <text evidence="7">The sequence shown here is derived from an EMBL/GenBank/DDBJ whole genome shotgun (WGS) entry which is preliminary data.</text>
</comment>
<dbReference type="Gene3D" id="1.20.1070.10">
    <property type="entry name" value="Rhodopsin 7-helix transmembrane proteins"/>
    <property type="match status" value="1"/>
</dbReference>
<organism evidence="7 8">
    <name type="scientific">Ancylostoma caninum</name>
    <name type="common">Dog hookworm</name>
    <dbReference type="NCBI Taxonomy" id="29170"/>
    <lineage>
        <taxon>Eukaryota</taxon>
        <taxon>Metazoa</taxon>
        <taxon>Ecdysozoa</taxon>
        <taxon>Nematoda</taxon>
        <taxon>Chromadorea</taxon>
        <taxon>Rhabditida</taxon>
        <taxon>Rhabditina</taxon>
        <taxon>Rhabditomorpha</taxon>
        <taxon>Strongyloidea</taxon>
        <taxon>Ancylostomatidae</taxon>
        <taxon>Ancylostomatinae</taxon>
        <taxon>Ancylostoma</taxon>
    </lineage>
</organism>
<sequence length="112" mass="12729">STYFSKKLRSTLIYVIFAHISLVNLLDLSFSVLVSLLYVANGTWIFGDDWCKISATVQEFCELYTMLMLMLAAVERAVGLSFDSLLLPNQRPNEQCSFFTTKRVLGRPLISH</sequence>
<evidence type="ECO:0000256" key="2">
    <source>
        <dbReference type="ARBA" id="ARBA00022692"/>
    </source>
</evidence>
<feature type="transmembrane region" description="Helical" evidence="5">
    <location>
        <begin position="12"/>
        <end position="40"/>
    </location>
</feature>
<feature type="domain" description="G-protein coupled receptors family 1 profile" evidence="6">
    <location>
        <begin position="1"/>
        <end position="112"/>
    </location>
</feature>
<keyword evidence="8" id="KW-1185">Reference proteome</keyword>
<evidence type="ECO:0000256" key="3">
    <source>
        <dbReference type="ARBA" id="ARBA00022989"/>
    </source>
</evidence>
<dbReference type="Proteomes" id="UP000252519">
    <property type="component" value="Unassembled WGS sequence"/>
</dbReference>
<evidence type="ECO:0000256" key="1">
    <source>
        <dbReference type="ARBA" id="ARBA00004370"/>
    </source>
</evidence>
<evidence type="ECO:0000256" key="5">
    <source>
        <dbReference type="SAM" id="Phobius"/>
    </source>
</evidence>
<evidence type="ECO:0000313" key="8">
    <source>
        <dbReference type="Proteomes" id="UP000252519"/>
    </source>
</evidence>
<accession>A0A368F446</accession>
<evidence type="ECO:0000259" key="6">
    <source>
        <dbReference type="PROSITE" id="PS50262"/>
    </source>
</evidence>
<comment type="subcellular location">
    <subcellularLocation>
        <location evidence="1">Membrane</location>
    </subcellularLocation>
</comment>
<dbReference type="STRING" id="29170.A0A368F446"/>
<dbReference type="PROSITE" id="PS50262">
    <property type="entry name" value="G_PROTEIN_RECEP_F1_2"/>
    <property type="match status" value="1"/>
</dbReference>
<keyword evidence="2 5" id="KW-0812">Transmembrane</keyword>
<protein>
    <recommendedName>
        <fullName evidence="6">G-protein coupled receptors family 1 profile domain-containing protein</fullName>
    </recommendedName>
</protein>
<feature type="non-terminal residue" evidence="7">
    <location>
        <position position="1"/>
    </location>
</feature>
<dbReference type="InterPro" id="IPR017452">
    <property type="entry name" value="GPCR_Rhodpsn_7TM"/>
</dbReference>
<name>A0A368F446_ANCCA</name>
<gene>
    <name evidence="7" type="ORF">ANCCAN_27866</name>
</gene>
<dbReference type="AlphaFoldDB" id="A0A368F446"/>
<dbReference type="EMBL" id="JOJR01007419">
    <property type="protein sequence ID" value="RCN26408.1"/>
    <property type="molecule type" value="Genomic_DNA"/>
</dbReference>
<proteinExistence type="predicted"/>
<dbReference type="OrthoDB" id="5864106at2759"/>
<reference evidence="7 8" key="1">
    <citation type="submission" date="2014-10" db="EMBL/GenBank/DDBJ databases">
        <title>Draft genome of the hookworm Ancylostoma caninum.</title>
        <authorList>
            <person name="Mitreva M."/>
        </authorList>
    </citation>
    <scope>NUCLEOTIDE SEQUENCE [LARGE SCALE GENOMIC DNA]</scope>
    <source>
        <strain evidence="7 8">Baltimore</strain>
    </source>
</reference>
<keyword evidence="4 5" id="KW-0472">Membrane</keyword>
<keyword evidence="3 5" id="KW-1133">Transmembrane helix</keyword>